<evidence type="ECO:0000256" key="7">
    <source>
        <dbReference type="ARBA" id="ARBA00047872"/>
    </source>
</evidence>
<comment type="similarity">
    <text evidence="1">Belongs to the aspartokinase family.</text>
</comment>
<proteinExistence type="inferred from homology"/>
<evidence type="ECO:0000256" key="8">
    <source>
        <dbReference type="SAM" id="MobiDB-lite"/>
    </source>
</evidence>
<dbReference type="RefSeq" id="WP_262844844.1">
    <property type="nucleotide sequence ID" value="NZ_JANZYP010000033.1"/>
</dbReference>
<evidence type="ECO:0000256" key="3">
    <source>
        <dbReference type="ARBA" id="ARBA00022679"/>
    </source>
</evidence>
<dbReference type="Gene3D" id="3.40.1160.10">
    <property type="entry name" value="Acetylglutamate kinase-like"/>
    <property type="match status" value="1"/>
</dbReference>
<evidence type="ECO:0000256" key="4">
    <source>
        <dbReference type="ARBA" id="ARBA00022741"/>
    </source>
</evidence>
<accession>A0ABV9ERX9</accession>
<evidence type="ECO:0000313" key="11">
    <source>
        <dbReference type="Proteomes" id="UP001595891"/>
    </source>
</evidence>
<protein>
    <recommendedName>
        <fullName evidence="2">aspartate kinase</fullName>
        <ecNumber evidence="2">2.7.2.4</ecNumber>
    </recommendedName>
</protein>
<keyword evidence="3" id="KW-0808">Transferase</keyword>
<keyword evidence="5" id="KW-0418">Kinase</keyword>
<evidence type="ECO:0000256" key="2">
    <source>
        <dbReference type="ARBA" id="ARBA00013059"/>
    </source>
</evidence>
<gene>
    <name evidence="10" type="ORF">ACFO8L_35105</name>
</gene>
<comment type="catalytic activity">
    <reaction evidence="7">
        <text>L-aspartate + ATP = 4-phospho-L-aspartate + ADP</text>
        <dbReference type="Rhea" id="RHEA:23776"/>
        <dbReference type="ChEBI" id="CHEBI:29991"/>
        <dbReference type="ChEBI" id="CHEBI:30616"/>
        <dbReference type="ChEBI" id="CHEBI:57535"/>
        <dbReference type="ChEBI" id="CHEBI:456216"/>
        <dbReference type="EC" id="2.7.2.4"/>
    </reaction>
</comment>
<dbReference type="EC" id="2.7.2.4" evidence="2"/>
<reference evidence="11" key="1">
    <citation type="journal article" date="2019" name="Int. J. Syst. Evol. Microbiol.">
        <title>The Global Catalogue of Microorganisms (GCM) 10K type strain sequencing project: providing services to taxonomists for standard genome sequencing and annotation.</title>
        <authorList>
            <consortium name="The Broad Institute Genomics Platform"/>
            <consortium name="The Broad Institute Genome Sequencing Center for Infectious Disease"/>
            <person name="Wu L."/>
            <person name="Ma J."/>
        </authorList>
    </citation>
    <scope>NUCLEOTIDE SEQUENCE [LARGE SCALE GENOMIC DNA]</scope>
    <source>
        <strain evidence="11">CCUG 49560</strain>
    </source>
</reference>
<dbReference type="PANTHER" id="PTHR21499:SF3">
    <property type="entry name" value="ASPARTOKINASE"/>
    <property type="match status" value="1"/>
</dbReference>
<organism evidence="10 11">
    <name type="scientific">Sphaerisporangium corydalis</name>
    <dbReference type="NCBI Taxonomy" id="1441875"/>
    <lineage>
        <taxon>Bacteria</taxon>
        <taxon>Bacillati</taxon>
        <taxon>Actinomycetota</taxon>
        <taxon>Actinomycetes</taxon>
        <taxon>Streptosporangiales</taxon>
        <taxon>Streptosporangiaceae</taxon>
        <taxon>Sphaerisporangium</taxon>
    </lineage>
</organism>
<dbReference type="EMBL" id="JBHSFN010000032">
    <property type="protein sequence ID" value="MFC4591367.1"/>
    <property type="molecule type" value="Genomic_DNA"/>
</dbReference>
<evidence type="ECO:0000259" key="9">
    <source>
        <dbReference type="Pfam" id="PF00696"/>
    </source>
</evidence>
<dbReference type="Proteomes" id="UP001595891">
    <property type="component" value="Unassembled WGS sequence"/>
</dbReference>
<keyword evidence="4" id="KW-0547">Nucleotide-binding</keyword>
<keyword evidence="6" id="KW-0067">ATP-binding</keyword>
<comment type="caution">
    <text evidence="10">The sequence shown here is derived from an EMBL/GenBank/DDBJ whole genome shotgun (WGS) entry which is preliminary data.</text>
</comment>
<dbReference type="Pfam" id="PF00696">
    <property type="entry name" value="AA_kinase"/>
    <property type="match status" value="1"/>
</dbReference>
<name>A0ABV9ERX9_9ACTN</name>
<dbReference type="InterPro" id="IPR001048">
    <property type="entry name" value="Asp/Glu/Uridylate_kinase"/>
</dbReference>
<evidence type="ECO:0000256" key="5">
    <source>
        <dbReference type="ARBA" id="ARBA00022777"/>
    </source>
</evidence>
<evidence type="ECO:0000313" key="10">
    <source>
        <dbReference type="EMBL" id="MFC4591367.1"/>
    </source>
</evidence>
<sequence length="390" mass="40912">MSGPSPDRPLVFKFGGACFITMGDYQRVARYIADRLPEAGRIVVVVSAMSGTTGNLQNAQRDLSARPSATLTAALLITADTVSSVLLATALCEIGVNARQIEARQEGLTASGSPQGARLTGIDPAPLWAALATCTVITMPGGQAIDENNAVVTLGRNSSDLSAVAAAVSLNAEACEIFSDVPGVFTADPYLLPEARMISDLGYATVKQMSLAGAKMLHPRAVDMAERHAVPIICRTCPPDATSRTVISGTASPTAIIADTRSAVWAFPDHRLLAKAVARMAEAQLEDPGMYGLVLDFEGVKHLVIPGGDPHGAAHRICAAASPRTDLRLLTTVRDAGDPESLLVLEGDLLVEARRRHLMHYPSFVQPPGGKARSPLSGLLTRSVAPEPVS</sequence>
<dbReference type="InterPro" id="IPR036393">
    <property type="entry name" value="AceGlu_kinase-like_sf"/>
</dbReference>
<evidence type="ECO:0000256" key="6">
    <source>
        <dbReference type="ARBA" id="ARBA00022840"/>
    </source>
</evidence>
<evidence type="ECO:0000256" key="1">
    <source>
        <dbReference type="ARBA" id="ARBA00010122"/>
    </source>
</evidence>
<keyword evidence="11" id="KW-1185">Reference proteome</keyword>
<feature type="domain" description="Aspartate/glutamate/uridylate kinase" evidence="9">
    <location>
        <begin position="10"/>
        <end position="234"/>
    </location>
</feature>
<dbReference type="SUPFAM" id="SSF53633">
    <property type="entry name" value="Carbamate kinase-like"/>
    <property type="match status" value="1"/>
</dbReference>
<feature type="region of interest" description="Disordered" evidence="8">
    <location>
        <begin position="367"/>
        <end position="390"/>
    </location>
</feature>
<dbReference type="PANTHER" id="PTHR21499">
    <property type="entry name" value="ASPARTATE KINASE"/>
    <property type="match status" value="1"/>
</dbReference>